<dbReference type="GO" id="GO:0005794">
    <property type="term" value="C:Golgi apparatus"/>
    <property type="evidence" value="ECO:0007669"/>
    <property type="project" value="UniProtKB-SubCell"/>
</dbReference>
<dbReference type="FunFam" id="3.40.50.720:FF:000353">
    <property type="entry name" value="WW domain-containing oxidoreductase"/>
    <property type="match status" value="1"/>
</dbReference>
<dbReference type="Gene3D" id="3.40.50.720">
    <property type="entry name" value="NAD(P)-binding Rossmann-like Domain"/>
    <property type="match status" value="1"/>
</dbReference>
<feature type="domain" description="WW" evidence="10">
    <location>
        <begin position="53"/>
        <end position="86"/>
    </location>
</feature>
<dbReference type="GO" id="GO:0005764">
    <property type="term" value="C:lysosome"/>
    <property type="evidence" value="ECO:0007669"/>
    <property type="project" value="UniProtKB-SubCell"/>
</dbReference>
<keyword evidence="12" id="KW-1185">Reference proteome</keyword>
<dbReference type="CDD" id="cd00201">
    <property type="entry name" value="WW"/>
    <property type="match status" value="2"/>
</dbReference>
<dbReference type="PROSITE" id="PS01159">
    <property type="entry name" value="WW_DOMAIN_1"/>
    <property type="match status" value="1"/>
</dbReference>
<dbReference type="SMART" id="SM00456">
    <property type="entry name" value="WW"/>
    <property type="match status" value="2"/>
</dbReference>
<evidence type="ECO:0000259" key="10">
    <source>
        <dbReference type="PROSITE" id="PS50020"/>
    </source>
</evidence>
<dbReference type="PROSITE" id="PS50020">
    <property type="entry name" value="WW_DOMAIN_2"/>
    <property type="match status" value="2"/>
</dbReference>
<keyword evidence="4" id="KW-0879">Wnt signaling pathway</keyword>
<comment type="subcellular location">
    <subcellularLocation>
        <location evidence="2">Golgi apparatus</location>
    </subcellularLocation>
    <subcellularLocation>
        <location evidence="1">Lysosome</location>
    </subcellularLocation>
</comment>
<evidence type="ECO:0000256" key="1">
    <source>
        <dbReference type="ARBA" id="ARBA00004371"/>
    </source>
</evidence>
<evidence type="ECO:0000256" key="4">
    <source>
        <dbReference type="ARBA" id="ARBA00022687"/>
    </source>
</evidence>
<accession>A0AAW1DJW3</accession>
<dbReference type="PRINTS" id="PR00081">
    <property type="entry name" value="GDHRDH"/>
</dbReference>
<dbReference type="InterPro" id="IPR002347">
    <property type="entry name" value="SDR_fam"/>
</dbReference>
<feature type="region of interest" description="Disordered" evidence="9">
    <location>
        <begin position="1"/>
        <end position="22"/>
    </location>
</feature>
<name>A0AAW1DJW3_9HEMI</name>
<evidence type="ECO:0000313" key="12">
    <source>
        <dbReference type="Proteomes" id="UP001461498"/>
    </source>
</evidence>
<evidence type="ECO:0000313" key="11">
    <source>
        <dbReference type="EMBL" id="KAK9511001.1"/>
    </source>
</evidence>
<evidence type="ECO:0000256" key="5">
    <source>
        <dbReference type="ARBA" id="ARBA00022703"/>
    </source>
</evidence>
<dbReference type="Pfam" id="PF00397">
    <property type="entry name" value="WW"/>
    <property type="match status" value="1"/>
</dbReference>
<evidence type="ECO:0000256" key="7">
    <source>
        <dbReference type="ARBA" id="ARBA00023034"/>
    </source>
</evidence>
<dbReference type="GO" id="GO:0016491">
    <property type="term" value="F:oxidoreductase activity"/>
    <property type="evidence" value="ECO:0007669"/>
    <property type="project" value="UniProtKB-KW"/>
</dbReference>
<dbReference type="GO" id="GO:0006915">
    <property type="term" value="P:apoptotic process"/>
    <property type="evidence" value="ECO:0007669"/>
    <property type="project" value="UniProtKB-KW"/>
</dbReference>
<proteinExistence type="predicted"/>
<evidence type="ECO:0000256" key="8">
    <source>
        <dbReference type="ARBA" id="ARBA00023228"/>
    </source>
</evidence>
<sequence length="409" mass="45860">MASYLADTDSEDELPPGWEERATSDGSVYYVNHNTKGTQWNHPRTGKKKKVSGELPFGWERVTDEQGRTVFADHNNKTVTYTDPRLAFAVETKEHPSDYRQKYDGSTTALQVLHGRDLSGKVAIVTGANCGIGYETARSLALHGCEVIIACRSMSSAEEATAAILKERHDASVRPMLLQLHRLTSVKNFVEEFCKLYSKLDILILNAGVMSVPFSLTEDGYEYVFQVNHLAHAYLTILLEDMLTRGVPSRVVFVASESHRYSNLTEESLSEETISPKSSSSYWSLMAYNHSKLLNVVFAGKLSDKWAKKGIAVFSVHPGNLVYTNLSRYWWPYKLLFALVRPFTKSLQQAASTSVYCATALELDSVTGLYFNNCFRTEPSKTAVNPKFGDKVWNLTKELILRAGFQISM</sequence>
<feature type="domain" description="WW" evidence="10">
    <location>
        <begin position="12"/>
        <end position="45"/>
    </location>
</feature>
<protein>
    <recommendedName>
        <fullName evidence="3">WW domain-containing oxidoreductase</fullName>
    </recommendedName>
</protein>
<dbReference type="SUPFAM" id="SSF51735">
    <property type="entry name" value="NAD(P)-binding Rossmann-fold domains"/>
    <property type="match status" value="1"/>
</dbReference>
<keyword evidence="7" id="KW-0333">Golgi apparatus</keyword>
<dbReference type="InterPro" id="IPR036020">
    <property type="entry name" value="WW_dom_sf"/>
</dbReference>
<dbReference type="Proteomes" id="UP001461498">
    <property type="component" value="Unassembled WGS sequence"/>
</dbReference>
<dbReference type="SUPFAM" id="SSF51045">
    <property type="entry name" value="WW domain"/>
    <property type="match status" value="2"/>
</dbReference>
<dbReference type="InterPro" id="IPR036291">
    <property type="entry name" value="NAD(P)-bd_dom_sf"/>
</dbReference>
<comment type="caution">
    <text evidence="11">The sequence shown here is derived from an EMBL/GenBank/DDBJ whole genome shotgun (WGS) entry which is preliminary data.</text>
</comment>
<dbReference type="EMBL" id="JAPXFL010000002">
    <property type="protein sequence ID" value="KAK9511001.1"/>
    <property type="molecule type" value="Genomic_DNA"/>
</dbReference>
<keyword evidence="5" id="KW-0053">Apoptosis</keyword>
<dbReference type="InterPro" id="IPR001202">
    <property type="entry name" value="WW_dom"/>
</dbReference>
<dbReference type="Pfam" id="PF00106">
    <property type="entry name" value="adh_short"/>
    <property type="match status" value="1"/>
</dbReference>
<dbReference type="PANTHER" id="PTHR43157:SF31">
    <property type="entry name" value="PHOSPHATIDYLINOSITOL-GLYCAN BIOSYNTHESIS CLASS F PROTEIN"/>
    <property type="match status" value="1"/>
</dbReference>
<dbReference type="AlphaFoldDB" id="A0AAW1DJW3"/>
<dbReference type="Gene3D" id="2.20.70.10">
    <property type="match status" value="2"/>
</dbReference>
<evidence type="ECO:0000256" key="2">
    <source>
        <dbReference type="ARBA" id="ARBA00004555"/>
    </source>
</evidence>
<organism evidence="11 12">
    <name type="scientific">Rhynocoris fuscipes</name>
    <dbReference type="NCBI Taxonomy" id="488301"/>
    <lineage>
        <taxon>Eukaryota</taxon>
        <taxon>Metazoa</taxon>
        <taxon>Ecdysozoa</taxon>
        <taxon>Arthropoda</taxon>
        <taxon>Hexapoda</taxon>
        <taxon>Insecta</taxon>
        <taxon>Pterygota</taxon>
        <taxon>Neoptera</taxon>
        <taxon>Paraneoptera</taxon>
        <taxon>Hemiptera</taxon>
        <taxon>Heteroptera</taxon>
        <taxon>Panheteroptera</taxon>
        <taxon>Cimicomorpha</taxon>
        <taxon>Reduviidae</taxon>
        <taxon>Harpactorinae</taxon>
        <taxon>Harpactorini</taxon>
        <taxon>Rhynocoris</taxon>
    </lineage>
</organism>
<gene>
    <name evidence="11" type="ORF">O3M35_005660</name>
</gene>
<evidence type="ECO:0000256" key="9">
    <source>
        <dbReference type="SAM" id="MobiDB-lite"/>
    </source>
</evidence>
<keyword evidence="8" id="KW-0458">Lysosome</keyword>
<reference evidence="11 12" key="1">
    <citation type="submission" date="2022-12" db="EMBL/GenBank/DDBJ databases">
        <title>Chromosome-level genome assembly of true bugs.</title>
        <authorList>
            <person name="Ma L."/>
            <person name="Li H."/>
        </authorList>
    </citation>
    <scope>NUCLEOTIDE SEQUENCE [LARGE SCALE GENOMIC DNA]</scope>
    <source>
        <strain evidence="11">Lab_2022b</strain>
    </source>
</reference>
<dbReference type="GO" id="GO:0016055">
    <property type="term" value="P:Wnt signaling pathway"/>
    <property type="evidence" value="ECO:0007669"/>
    <property type="project" value="UniProtKB-KW"/>
</dbReference>
<dbReference type="PANTHER" id="PTHR43157">
    <property type="entry name" value="PHOSPHATIDYLINOSITOL-GLYCAN BIOSYNTHESIS CLASS F PROTEIN-RELATED"/>
    <property type="match status" value="1"/>
</dbReference>
<evidence type="ECO:0000256" key="3">
    <source>
        <dbReference type="ARBA" id="ARBA00016094"/>
    </source>
</evidence>
<keyword evidence="6" id="KW-0560">Oxidoreductase</keyword>
<evidence type="ECO:0000256" key="6">
    <source>
        <dbReference type="ARBA" id="ARBA00023002"/>
    </source>
</evidence>